<accession>A0A371CWF9</accession>
<keyword evidence="2" id="KW-1185">Reference proteome</keyword>
<dbReference type="Proteomes" id="UP000256964">
    <property type="component" value="Unassembled WGS sequence"/>
</dbReference>
<organism evidence="1 2">
    <name type="scientific">Lentinus brumalis</name>
    <dbReference type="NCBI Taxonomy" id="2498619"/>
    <lineage>
        <taxon>Eukaryota</taxon>
        <taxon>Fungi</taxon>
        <taxon>Dikarya</taxon>
        <taxon>Basidiomycota</taxon>
        <taxon>Agaricomycotina</taxon>
        <taxon>Agaricomycetes</taxon>
        <taxon>Polyporales</taxon>
        <taxon>Polyporaceae</taxon>
        <taxon>Lentinus</taxon>
    </lineage>
</organism>
<dbReference type="AlphaFoldDB" id="A0A371CWF9"/>
<protein>
    <submittedName>
        <fullName evidence="1">Uncharacterized protein</fullName>
    </submittedName>
</protein>
<dbReference type="EMBL" id="KZ857448">
    <property type="protein sequence ID" value="RDX44590.1"/>
    <property type="molecule type" value="Genomic_DNA"/>
</dbReference>
<evidence type="ECO:0000313" key="1">
    <source>
        <dbReference type="EMBL" id="RDX44590.1"/>
    </source>
</evidence>
<sequence length="100" mass="10701">MTMLIVSILYVGAAPHRRAKFPADVLSLHLGFLMDCSPIPSDLLQHSGGIQAVKKGTYILTYIRGSLGVSGGTAGRAWPRMARWNSPHASPNGDDETVPT</sequence>
<evidence type="ECO:0000313" key="2">
    <source>
        <dbReference type="Proteomes" id="UP000256964"/>
    </source>
</evidence>
<gene>
    <name evidence="1" type="ORF">OH76DRAFT_1409001</name>
</gene>
<proteinExistence type="predicted"/>
<reference evidence="1 2" key="1">
    <citation type="journal article" date="2018" name="Biotechnol. Biofuels">
        <title>Integrative visual omics of the white-rot fungus Polyporus brumalis exposes the biotechnological potential of its oxidative enzymes for delignifying raw plant biomass.</title>
        <authorList>
            <person name="Miyauchi S."/>
            <person name="Rancon A."/>
            <person name="Drula E."/>
            <person name="Hage H."/>
            <person name="Chaduli D."/>
            <person name="Favel A."/>
            <person name="Grisel S."/>
            <person name="Henrissat B."/>
            <person name="Herpoel-Gimbert I."/>
            <person name="Ruiz-Duenas F.J."/>
            <person name="Chevret D."/>
            <person name="Hainaut M."/>
            <person name="Lin J."/>
            <person name="Wang M."/>
            <person name="Pangilinan J."/>
            <person name="Lipzen A."/>
            <person name="Lesage-Meessen L."/>
            <person name="Navarro D."/>
            <person name="Riley R."/>
            <person name="Grigoriev I.V."/>
            <person name="Zhou S."/>
            <person name="Raouche S."/>
            <person name="Rosso M.N."/>
        </authorList>
    </citation>
    <scope>NUCLEOTIDE SEQUENCE [LARGE SCALE GENOMIC DNA]</scope>
    <source>
        <strain evidence="1 2">BRFM 1820</strain>
    </source>
</reference>
<name>A0A371CWF9_9APHY</name>